<evidence type="ECO:0000313" key="2">
    <source>
        <dbReference type="Proteomes" id="UP001305414"/>
    </source>
</evidence>
<comment type="caution">
    <text evidence="1">The sequence shown here is derived from an EMBL/GenBank/DDBJ whole genome shotgun (WGS) entry which is preliminary data.</text>
</comment>
<dbReference type="Proteomes" id="UP001305414">
    <property type="component" value="Unassembled WGS sequence"/>
</dbReference>
<reference evidence="1 2" key="1">
    <citation type="submission" date="2023-10" db="EMBL/GenBank/DDBJ databases">
        <title>Draft genome sequence of Xylaria bambusicola isolate GMP-LS, the root and basal stem rot pathogen of sugarcane in Indonesia.</title>
        <authorList>
            <person name="Selvaraj P."/>
            <person name="Muralishankar V."/>
            <person name="Muruganantham S."/>
            <person name="Sp S."/>
            <person name="Haryani S."/>
            <person name="Lau K.J.X."/>
            <person name="Naqvi N.I."/>
        </authorList>
    </citation>
    <scope>NUCLEOTIDE SEQUENCE [LARGE SCALE GENOMIC DNA]</scope>
    <source>
        <strain evidence="1">GMP-LS</strain>
    </source>
</reference>
<keyword evidence="2" id="KW-1185">Reference proteome</keyword>
<protein>
    <submittedName>
        <fullName evidence="1">Uncharacterized protein</fullName>
    </submittedName>
</protein>
<dbReference type="AlphaFoldDB" id="A0AAN7V1B9"/>
<accession>A0AAN7V1B9</accession>
<proteinExistence type="predicted"/>
<sequence length="67" mass="7218">MAQAFDDTRGLVSTRHSIKGTKRLGGRDSGALQILDDGIYSVIAMVFGLDRRAVLLVFAEERAASHG</sequence>
<evidence type="ECO:0000313" key="1">
    <source>
        <dbReference type="EMBL" id="KAK5632374.1"/>
    </source>
</evidence>
<name>A0AAN7V1B9_9PEZI</name>
<dbReference type="EMBL" id="JAWHQM010000024">
    <property type="protein sequence ID" value="KAK5632374.1"/>
    <property type="molecule type" value="Genomic_DNA"/>
</dbReference>
<organism evidence="1 2">
    <name type="scientific">Xylaria bambusicola</name>
    <dbReference type="NCBI Taxonomy" id="326684"/>
    <lineage>
        <taxon>Eukaryota</taxon>
        <taxon>Fungi</taxon>
        <taxon>Dikarya</taxon>
        <taxon>Ascomycota</taxon>
        <taxon>Pezizomycotina</taxon>
        <taxon>Sordariomycetes</taxon>
        <taxon>Xylariomycetidae</taxon>
        <taxon>Xylariales</taxon>
        <taxon>Xylariaceae</taxon>
        <taxon>Xylaria</taxon>
    </lineage>
</organism>
<gene>
    <name evidence="1" type="ORF">RRF57_008088</name>
</gene>